<organism evidence="5 6">
    <name type="scientific">Pedobacter duraquae</name>
    <dbReference type="NCBI Taxonomy" id="425511"/>
    <lineage>
        <taxon>Bacteria</taxon>
        <taxon>Pseudomonadati</taxon>
        <taxon>Bacteroidota</taxon>
        <taxon>Sphingobacteriia</taxon>
        <taxon>Sphingobacteriales</taxon>
        <taxon>Sphingobacteriaceae</taxon>
        <taxon>Pedobacter</taxon>
    </lineage>
</organism>
<feature type="domain" description="Outer membrane protein beta-barrel" evidence="4">
    <location>
        <begin position="465"/>
        <end position="872"/>
    </location>
</feature>
<keyword evidence="2" id="KW-0472">Membrane</keyword>
<protein>
    <submittedName>
        <fullName evidence="5">Outer membrane receptor protein involved in Fe transport</fullName>
    </submittedName>
</protein>
<evidence type="ECO:0000313" key="6">
    <source>
        <dbReference type="Proteomes" id="UP000295499"/>
    </source>
</evidence>
<dbReference type="SUPFAM" id="SSF56935">
    <property type="entry name" value="Porins"/>
    <property type="match status" value="1"/>
</dbReference>
<evidence type="ECO:0000256" key="2">
    <source>
        <dbReference type="ARBA" id="ARBA00023136"/>
    </source>
</evidence>
<evidence type="ECO:0000256" key="1">
    <source>
        <dbReference type="ARBA" id="ARBA00004442"/>
    </source>
</evidence>
<evidence type="ECO:0000256" key="3">
    <source>
        <dbReference type="ARBA" id="ARBA00023237"/>
    </source>
</evidence>
<sequence length="897" mass="100247">MRVSVLFSIFLLCFLQVIWATPSNAQSMVIQKVVVGLKNESLPRAFRLIEQQTSFRFFYRSSDIKGINNLTLTAKSRTIEETLQELLKGTLLTFRQLDNSILIEKLIQSNYQIRGRIVDGNHNPISMAGIKLIFDNRIIERATSDIGGSFLLQPTRKGNWLIIISAPGMDSLSISVMLAEKSSIELEDIVLGAHINKLNDVIIVGKRAYIEQKIDRTVINVGSLISNDGANALEVLEKSPGVVLDASGNISFKGKAGVLVLIDGKQTYLSGTNLAGYLKSLPSSALDQIELMDNPPAKYDAGGNSGVINIKTKKSKIQGFNGALSGSFTQAHYGQTNESVNLNYRKNKVNLFSNLSYSLNHTFRKLDLGRNYFNADGSLKSAFEQTQYIQPYSNAFNGKIGLDYYLSPTTTWGFVLTGLFSPGKTKNPSINNLFNGDNQLINIVTADNTSKGSFNNKGINVNYSHQFDSLGSGLTFDIDYINYGSKNEQSFLNRTYASDQALTNSSKIISDLPTDIDILSFKTDYTHPFKKNAKIDAGLKSSYVNTDNAANYYNVIDGTGIPDYNLSNRFLYQENINAAYVNFSKSYRRLVFQTGMRLENTNAKGHQLGNSKQADSSFTRHYTNLFPTAYLSYKLDSTGTTTLVLSYGKRIGRPFYQDLNPFITISDPFTYSSGNPYLQPQFSNNYKLTYNYKSIFSGSIYYYYINDLQNEVIRQQGNIFIDGTGNIGKANYIGASLNVNVEIRKWWFLSTYAQVFKNRFRGDLFGNYLDQSSTFGEINMTNQFTFLNGWSAELSGWYITKRAGGQFINFATGQLNAGVQKKILNNKGAIKLNVRDILNTYTADGLTNFLPNANSTFRNRFYQRSFTLGFNYNFGGSANSRKRTAGAAEIEKARIKM</sequence>
<dbReference type="PANTHER" id="PTHR40980">
    <property type="entry name" value="PLUG DOMAIN-CONTAINING PROTEIN"/>
    <property type="match status" value="1"/>
</dbReference>
<name>A0A4R6IGA2_9SPHI</name>
<dbReference type="Pfam" id="PF14905">
    <property type="entry name" value="OMP_b-brl_3"/>
    <property type="match status" value="1"/>
</dbReference>
<evidence type="ECO:0000313" key="5">
    <source>
        <dbReference type="EMBL" id="TDO20697.1"/>
    </source>
</evidence>
<proteinExistence type="predicted"/>
<accession>A0A4R6IGA2</accession>
<dbReference type="InterPro" id="IPR008969">
    <property type="entry name" value="CarboxyPept-like_regulatory"/>
</dbReference>
<dbReference type="EMBL" id="SNWM01000004">
    <property type="protein sequence ID" value="TDO20697.1"/>
    <property type="molecule type" value="Genomic_DNA"/>
</dbReference>
<keyword evidence="5" id="KW-0675">Receptor</keyword>
<reference evidence="5 6" key="1">
    <citation type="submission" date="2019-03" db="EMBL/GenBank/DDBJ databases">
        <title>Genomic Encyclopedia of Archaeal and Bacterial Type Strains, Phase II (KMG-II): from individual species to whole genera.</title>
        <authorList>
            <person name="Goeker M."/>
        </authorList>
    </citation>
    <scope>NUCLEOTIDE SEQUENCE [LARGE SCALE GENOMIC DNA]</scope>
    <source>
        <strain evidence="5 6">DSM 19034</strain>
    </source>
</reference>
<dbReference type="InterPro" id="IPR036942">
    <property type="entry name" value="Beta-barrel_TonB_sf"/>
</dbReference>
<dbReference type="RefSeq" id="WP_166641957.1">
    <property type="nucleotide sequence ID" value="NZ_SNWM01000004.1"/>
</dbReference>
<gene>
    <name evidence="5" type="ORF">CLV32_3330</name>
</gene>
<comment type="subcellular location">
    <subcellularLocation>
        <location evidence="1">Cell outer membrane</location>
    </subcellularLocation>
</comment>
<dbReference type="SUPFAM" id="SSF49464">
    <property type="entry name" value="Carboxypeptidase regulatory domain-like"/>
    <property type="match status" value="1"/>
</dbReference>
<dbReference type="PANTHER" id="PTHR40980:SF4">
    <property type="entry name" value="TONB-DEPENDENT RECEPTOR-LIKE BETA-BARREL DOMAIN-CONTAINING PROTEIN"/>
    <property type="match status" value="1"/>
</dbReference>
<dbReference type="InterPro" id="IPR041700">
    <property type="entry name" value="OMP_b-brl_3"/>
</dbReference>
<evidence type="ECO:0000259" key="4">
    <source>
        <dbReference type="Pfam" id="PF14905"/>
    </source>
</evidence>
<dbReference type="Gene3D" id="2.170.130.10">
    <property type="entry name" value="TonB-dependent receptor, plug domain"/>
    <property type="match status" value="1"/>
</dbReference>
<dbReference type="InterPro" id="IPR037066">
    <property type="entry name" value="Plug_dom_sf"/>
</dbReference>
<dbReference type="GO" id="GO:0009279">
    <property type="term" value="C:cell outer membrane"/>
    <property type="evidence" value="ECO:0007669"/>
    <property type="project" value="UniProtKB-SubCell"/>
</dbReference>
<dbReference type="Gene3D" id="2.40.170.20">
    <property type="entry name" value="TonB-dependent receptor, beta-barrel domain"/>
    <property type="match status" value="1"/>
</dbReference>
<keyword evidence="6" id="KW-1185">Reference proteome</keyword>
<dbReference type="Proteomes" id="UP000295499">
    <property type="component" value="Unassembled WGS sequence"/>
</dbReference>
<keyword evidence="3" id="KW-0998">Cell outer membrane</keyword>
<comment type="caution">
    <text evidence="5">The sequence shown here is derived from an EMBL/GenBank/DDBJ whole genome shotgun (WGS) entry which is preliminary data.</text>
</comment>
<dbReference type="AlphaFoldDB" id="A0A4R6IGA2"/>